<sequence length="186" mass="21070">MALPIFTIRFFLYVALLIFSLVLFGLTAARIHYTTHLPFGDPLNGGVDFYDPVAAELLFTSLVTSFFAIFMLLTLHKRWEHGFASTLLFEVIILAVLWLFWVAGAGVASSIWHDVRHCHIYQACRVLSALLAFAWLGWITLTALIIFTTFFIFANKAAHEPSHGRWDPNDRSMAFSFRGSRPVSRA</sequence>
<dbReference type="STRING" id="1884261.A0A5C3QMV8"/>
<feature type="transmembrane region" description="Helical" evidence="1">
    <location>
        <begin position="12"/>
        <end position="33"/>
    </location>
</feature>
<name>A0A5C3QMV8_9AGAR</name>
<dbReference type="EMBL" id="ML178820">
    <property type="protein sequence ID" value="TFL03305.1"/>
    <property type="molecule type" value="Genomic_DNA"/>
</dbReference>
<dbReference type="AlphaFoldDB" id="A0A5C3QMV8"/>
<evidence type="ECO:0000256" key="1">
    <source>
        <dbReference type="SAM" id="Phobius"/>
    </source>
</evidence>
<dbReference type="Proteomes" id="UP000305067">
    <property type="component" value="Unassembled WGS sequence"/>
</dbReference>
<keyword evidence="1" id="KW-1133">Transmembrane helix</keyword>
<gene>
    <name evidence="2" type="ORF">BDV98DRAFT_526346</name>
</gene>
<organism evidence="2 3">
    <name type="scientific">Pterulicium gracile</name>
    <dbReference type="NCBI Taxonomy" id="1884261"/>
    <lineage>
        <taxon>Eukaryota</taxon>
        <taxon>Fungi</taxon>
        <taxon>Dikarya</taxon>
        <taxon>Basidiomycota</taxon>
        <taxon>Agaricomycotina</taxon>
        <taxon>Agaricomycetes</taxon>
        <taxon>Agaricomycetidae</taxon>
        <taxon>Agaricales</taxon>
        <taxon>Pleurotineae</taxon>
        <taxon>Pterulaceae</taxon>
        <taxon>Pterulicium</taxon>
    </lineage>
</organism>
<accession>A0A5C3QMV8</accession>
<feature type="transmembrane region" description="Helical" evidence="1">
    <location>
        <begin position="53"/>
        <end position="75"/>
    </location>
</feature>
<evidence type="ECO:0000313" key="3">
    <source>
        <dbReference type="Proteomes" id="UP000305067"/>
    </source>
</evidence>
<protein>
    <recommendedName>
        <fullName evidence="4">MARVEL domain-containing protein</fullName>
    </recommendedName>
</protein>
<evidence type="ECO:0008006" key="4">
    <source>
        <dbReference type="Google" id="ProtNLM"/>
    </source>
</evidence>
<dbReference type="OrthoDB" id="2501127at2759"/>
<reference evidence="2 3" key="1">
    <citation type="journal article" date="2019" name="Nat. Ecol. Evol.">
        <title>Megaphylogeny resolves global patterns of mushroom evolution.</title>
        <authorList>
            <person name="Varga T."/>
            <person name="Krizsan K."/>
            <person name="Foldi C."/>
            <person name="Dima B."/>
            <person name="Sanchez-Garcia M."/>
            <person name="Sanchez-Ramirez S."/>
            <person name="Szollosi G.J."/>
            <person name="Szarkandi J.G."/>
            <person name="Papp V."/>
            <person name="Albert L."/>
            <person name="Andreopoulos W."/>
            <person name="Angelini C."/>
            <person name="Antonin V."/>
            <person name="Barry K.W."/>
            <person name="Bougher N.L."/>
            <person name="Buchanan P."/>
            <person name="Buyck B."/>
            <person name="Bense V."/>
            <person name="Catcheside P."/>
            <person name="Chovatia M."/>
            <person name="Cooper J."/>
            <person name="Damon W."/>
            <person name="Desjardin D."/>
            <person name="Finy P."/>
            <person name="Geml J."/>
            <person name="Haridas S."/>
            <person name="Hughes K."/>
            <person name="Justo A."/>
            <person name="Karasinski D."/>
            <person name="Kautmanova I."/>
            <person name="Kiss B."/>
            <person name="Kocsube S."/>
            <person name="Kotiranta H."/>
            <person name="LaButti K.M."/>
            <person name="Lechner B.E."/>
            <person name="Liimatainen K."/>
            <person name="Lipzen A."/>
            <person name="Lukacs Z."/>
            <person name="Mihaltcheva S."/>
            <person name="Morgado L.N."/>
            <person name="Niskanen T."/>
            <person name="Noordeloos M.E."/>
            <person name="Ohm R.A."/>
            <person name="Ortiz-Santana B."/>
            <person name="Ovrebo C."/>
            <person name="Racz N."/>
            <person name="Riley R."/>
            <person name="Savchenko A."/>
            <person name="Shiryaev A."/>
            <person name="Soop K."/>
            <person name="Spirin V."/>
            <person name="Szebenyi C."/>
            <person name="Tomsovsky M."/>
            <person name="Tulloss R.E."/>
            <person name="Uehling J."/>
            <person name="Grigoriev I.V."/>
            <person name="Vagvolgyi C."/>
            <person name="Papp T."/>
            <person name="Martin F.M."/>
            <person name="Miettinen O."/>
            <person name="Hibbett D.S."/>
            <person name="Nagy L.G."/>
        </authorList>
    </citation>
    <scope>NUCLEOTIDE SEQUENCE [LARGE SCALE GENOMIC DNA]</scope>
    <source>
        <strain evidence="2 3">CBS 309.79</strain>
    </source>
</reference>
<keyword evidence="3" id="KW-1185">Reference proteome</keyword>
<keyword evidence="1" id="KW-0472">Membrane</keyword>
<feature type="transmembrane region" description="Helical" evidence="1">
    <location>
        <begin position="132"/>
        <end position="154"/>
    </location>
</feature>
<evidence type="ECO:0000313" key="2">
    <source>
        <dbReference type="EMBL" id="TFL03305.1"/>
    </source>
</evidence>
<proteinExistence type="predicted"/>
<feature type="transmembrane region" description="Helical" evidence="1">
    <location>
        <begin position="87"/>
        <end position="112"/>
    </location>
</feature>
<keyword evidence="1" id="KW-0812">Transmembrane</keyword>